<organism evidence="11 12">
    <name type="scientific">Arthrobacter wenxiniae</name>
    <dbReference type="NCBI Taxonomy" id="2713570"/>
    <lineage>
        <taxon>Bacteria</taxon>
        <taxon>Bacillati</taxon>
        <taxon>Actinomycetota</taxon>
        <taxon>Actinomycetes</taxon>
        <taxon>Micrococcales</taxon>
        <taxon>Micrococcaceae</taxon>
        <taxon>Arthrobacter</taxon>
    </lineage>
</organism>
<comment type="catalytic activity">
    <reaction evidence="10">
        <text>L-threonyl-[protein] + FAD = FMN-L-threonyl-[protein] + AMP + H(+)</text>
        <dbReference type="Rhea" id="RHEA:36847"/>
        <dbReference type="Rhea" id="RHEA-COMP:11060"/>
        <dbReference type="Rhea" id="RHEA-COMP:11061"/>
        <dbReference type="ChEBI" id="CHEBI:15378"/>
        <dbReference type="ChEBI" id="CHEBI:30013"/>
        <dbReference type="ChEBI" id="CHEBI:57692"/>
        <dbReference type="ChEBI" id="CHEBI:74257"/>
        <dbReference type="ChEBI" id="CHEBI:456215"/>
        <dbReference type="EC" id="2.7.1.180"/>
    </reaction>
</comment>
<accession>A0A7Y7IIE4</accession>
<evidence type="ECO:0000313" key="11">
    <source>
        <dbReference type="EMBL" id="NVM95878.1"/>
    </source>
</evidence>
<keyword evidence="7" id="KW-0274">FAD</keyword>
<keyword evidence="5 11" id="KW-0808">Transferase</keyword>
<dbReference type="Gene3D" id="3.10.520.10">
    <property type="entry name" value="ApbE-like domains"/>
    <property type="match status" value="2"/>
</dbReference>
<evidence type="ECO:0000256" key="7">
    <source>
        <dbReference type="ARBA" id="ARBA00022827"/>
    </source>
</evidence>
<sequence length="251" mass="26476">MMRFLDTVMGIPMSLDIRDAGDHHAAAKEAFALLHEADAIFSPYLPGSQLSRLNRGELTLETTGPAFLEVHELAARFAAVSGGVFSLQAAPGRWDLNGIVKGWATQRAAQRLRVLGVANFVLNAGGDVVAAGGSGPGTAWNVGIRSPESPQRMMAVLALRDMAVATSATYERGLHIVDGRTGRPARAFASVSVVAADLTVADVLATTVFAMGPDGPRWAAERYDCSVLAQLADGTVTDAGELRRWLAPAPR</sequence>
<dbReference type="Pfam" id="PF02424">
    <property type="entry name" value="ApbE"/>
    <property type="match status" value="2"/>
</dbReference>
<evidence type="ECO:0000256" key="9">
    <source>
        <dbReference type="ARBA" id="ARBA00031306"/>
    </source>
</evidence>
<dbReference type="PANTHER" id="PTHR30040">
    <property type="entry name" value="THIAMINE BIOSYNTHESIS LIPOPROTEIN APBE"/>
    <property type="match status" value="1"/>
</dbReference>
<comment type="caution">
    <text evidence="11">The sequence shown here is derived from an EMBL/GenBank/DDBJ whole genome shotgun (WGS) entry which is preliminary data.</text>
</comment>
<dbReference type="GO" id="GO:0046872">
    <property type="term" value="F:metal ion binding"/>
    <property type="evidence" value="ECO:0007669"/>
    <property type="project" value="UniProtKB-KW"/>
</dbReference>
<dbReference type="Proteomes" id="UP000543556">
    <property type="component" value="Unassembled WGS sequence"/>
</dbReference>
<evidence type="ECO:0000256" key="8">
    <source>
        <dbReference type="ARBA" id="ARBA00022842"/>
    </source>
</evidence>
<gene>
    <name evidence="11" type="ORF">G6034_13360</name>
</gene>
<evidence type="ECO:0000256" key="4">
    <source>
        <dbReference type="ARBA" id="ARBA00022630"/>
    </source>
</evidence>
<dbReference type="EC" id="2.7.1.180" evidence="2"/>
<keyword evidence="12" id="KW-1185">Reference proteome</keyword>
<dbReference type="PANTHER" id="PTHR30040:SF2">
    <property type="entry name" value="FAD:PROTEIN FMN TRANSFERASE"/>
    <property type="match status" value="1"/>
</dbReference>
<name>A0A7Y7IIE4_9MICC</name>
<dbReference type="InterPro" id="IPR024932">
    <property type="entry name" value="ApbE"/>
</dbReference>
<dbReference type="EMBL" id="JAAMFM010000021">
    <property type="protein sequence ID" value="NVM95878.1"/>
    <property type="molecule type" value="Genomic_DNA"/>
</dbReference>
<evidence type="ECO:0000256" key="5">
    <source>
        <dbReference type="ARBA" id="ARBA00022679"/>
    </source>
</evidence>
<evidence type="ECO:0000256" key="10">
    <source>
        <dbReference type="ARBA" id="ARBA00048540"/>
    </source>
</evidence>
<evidence type="ECO:0000256" key="2">
    <source>
        <dbReference type="ARBA" id="ARBA00011955"/>
    </source>
</evidence>
<dbReference type="SUPFAM" id="SSF143631">
    <property type="entry name" value="ApbE-like"/>
    <property type="match status" value="1"/>
</dbReference>
<keyword evidence="4" id="KW-0285">Flavoprotein</keyword>
<evidence type="ECO:0000313" key="12">
    <source>
        <dbReference type="Proteomes" id="UP000543556"/>
    </source>
</evidence>
<dbReference type="AlphaFoldDB" id="A0A7Y7IIE4"/>
<keyword evidence="6" id="KW-0479">Metal-binding</keyword>
<evidence type="ECO:0000256" key="3">
    <source>
        <dbReference type="ARBA" id="ARBA00016337"/>
    </source>
</evidence>
<protein>
    <recommendedName>
        <fullName evidence="3">FAD:protein FMN transferase</fullName>
        <ecNumber evidence="2">2.7.1.180</ecNumber>
    </recommendedName>
    <alternativeName>
        <fullName evidence="9">Flavin transferase</fullName>
    </alternativeName>
</protein>
<proteinExistence type="predicted"/>
<evidence type="ECO:0000256" key="6">
    <source>
        <dbReference type="ARBA" id="ARBA00022723"/>
    </source>
</evidence>
<reference evidence="11 12" key="1">
    <citation type="submission" date="2020-02" db="EMBL/GenBank/DDBJ databases">
        <title>Genome sequence of strain AETb3-4.</title>
        <authorList>
            <person name="Gao J."/>
            <person name="Zhang X."/>
        </authorList>
    </citation>
    <scope>NUCLEOTIDE SEQUENCE [LARGE SCALE GENOMIC DNA]</scope>
    <source>
        <strain evidence="11 12">AETb3-4</strain>
    </source>
</reference>
<comment type="cofactor">
    <cofactor evidence="1">
        <name>Mg(2+)</name>
        <dbReference type="ChEBI" id="CHEBI:18420"/>
    </cofactor>
</comment>
<evidence type="ECO:0000256" key="1">
    <source>
        <dbReference type="ARBA" id="ARBA00001946"/>
    </source>
</evidence>
<dbReference type="GO" id="GO:0016740">
    <property type="term" value="F:transferase activity"/>
    <property type="evidence" value="ECO:0007669"/>
    <property type="project" value="UniProtKB-KW"/>
</dbReference>
<keyword evidence="8" id="KW-0460">Magnesium</keyword>
<dbReference type="InterPro" id="IPR003374">
    <property type="entry name" value="ApbE-like_sf"/>
</dbReference>